<dbReference type="AlphaFoldDB" id="Q4ULD6"/>
<dbReference type="eggNOG" id="COG4643">
    <property type="taxonomic scope" value="Bacteria"/>
</dbReference>
<dbReference type="HOGENOM" id="CLU_088940_0_0_5"/>
<evidence type="ECO:0000313" key="3">
    <source>
        <dbReference type="Proteomes" id="UP000008548"/>
    </source>
</evidence>
<accession>Q4ULD6</accession>
<sequence>MMNIIELLAKFYFLLIKFLTFLGKVFIKCCEILFKKSKILTPNQKTYLNVPYHEKDQAKRLGAKWDSTEKRWFVPSGVNIDFFARWLPLVSLFNLKAPYFYLAPTQRKCFKCGKNTKINAIVLPEDFEVLNDEESEIAEDSNKVSKLVFDCMDYVSIISYIQAISSSAYSEILKYTNNYAINYSATVNARYFMSTCQNCGVVQGDNYSIQEFNSPFSPVEVEDFSKISFKKILVPIMLDASDWSIGYPPIEYYLGDHTVDGMMYVTSNGFIKK</sequence>
<dbReference type="STRING" id="315456.RF_0786"/>
<dbReference type="OrthoDB" id="9792687at2"/>
<dbReference type="KEGG" id="rfe:RF_0786"/>
<protein>
    <submittedName>
        <fullName evidence="2">Possible DNA primase</fullName>
    </submittedName>
</protein>
<proteinExistence type="predicted"/>
<evidence type="ECO:0000313" key="2">
    <source>
        <dbReference type="EMBL" id="AAY61637.1"/>
    </source>
</evidence>
<reference evidence="2 3" key="1">
    <citation type="journal article" date="2005" name="PLoS Biol.">
        <title>The genome sequence of Rickettsia felis identifies the first putative conjugative plasmid in an obligate intracellular parasite.</title>
        <authorList>
            <person name="Ogata H."/>
            <person name="Renesto P."/>
            <person name="Audic S."/>
            <person name="Robert C."/>
            <person name="Blanc G."/>
            <person name="Fournier P.E."/>
            <person name="Parinello H."/>
            <person name="Claverie J.M."/>
            <person name="Raoult D."/>
        </authorList>
    </citation>
    <scope>NUCLEOTIDE SEQUENCE [LARGE SCALE GENOMIC DNA]</scope>
    <source>
        <strain evidence="3">ATCC VR-1525 / URRWXCal2</strain>
    </source>
</reference>
<dbReference type="EMBL" id="CP000053">
    <property type="protein sequence ID" value="AAY61637.1"/>
    <property type="molecule type" value="Genomic_DNA"/>
</dbReference>
<organism evidence="2 3">
    <name type="scientific">Rickettsia felis (strain ATCC VR-1525 / URRWXCal2)</name>
    <name type="common">Rickettsia azadi</name>
    <dbReference type="NCBI Taxonomy" id="315456"/>
    <lineage>
        <taxon>Bacteria</taxon>
        <taxon>Pseudomonadati</taxon>
        <taxon>Pseudomonadota</taxon>
        <taxon>Alphaproteobacteria</taxon>
        <taxon>Rickettsiales</taxon>
        <taxon>Rickettsiaceae</taxon>
        <taxon>Rickettsieae</taxon>
        <taxon>Rickettsia</taxon>
        <taxon>spotted fever group</taxon>
    </lineage>
</organism>
<keyword evidence="3" id="KW-1185">Reference proteome</keyword>
<dbReference type="InterPro" id="IPR043764">
    <property type="entry name" value="DUF5710"/>
</dbReference>
<gene>
    <name evidence="2" type="primary">traC</name>
    <name evidence="2" type="ordered locus">RF_0786</name>
</gene>
<dbReference type="Proteomes" id="UP000008548">
    <property type="component" value="Chromosome"/>
</dbReference>
<evidence type="ECO:0000259" key="1">
    <source>
        <dbReference type="Pfam" id="PF18974"/>
    </source>
</evidence>
<feature type="domain" description="DUF5710" evidence="1">
    <location>
        <begin position="45"/>
        <end position="88"/>
    </location>
</feature>
<dbReference type="Pfam" id="PF18974">
    <property type="entry name" value="DUF5710"/>
    <property type="match status" value="1"/>
</dbReference>
<name>Q4ULD6_RICFE</name>